<dbReference type="AlphaFoldDB" id="A0A3M5U6V6"/>
<accession>A0A3M5U6V6</accession>
<protein>
    <submittedName>
        <fullName evidence="1">Uncharacterized protein</fullName>
    </submittedName>
</protein>
<reference evidence="1 2" key="1">
    <citation type="submission" date="2018-08" db="EMBL/GenBank/DDBJ databases">
        <title>Recombination of ecologically and evolutionarily significant loci maintains genetic cohesion in the Pseudomonas syringae species complex.</title>
        <authorList>
            <person name="Dillon M."/>
            <person name="Thakur S."/>
            <person name="Almeida R.N.D."/>
            <person name="Weir B.S."/>
            <person name="Guttman D.S."/>
        </authorList>
    </citation>
    <scope>NUCLEOTIDE SEQUENCE [LARGE SCALE GENOMIC DNA]</scope>
    <source>
        <strain evidence="1 2">ICMP 14479</strain>
    </source>
</reference>
<name>A0A3M5U6V6_PSESX</name>
<evidence type="ECO:0000313" key="1">
    <source>
        <dbReference type="EMBL" id="RMU41665.1"/>
    </source>
</evidence>
<evidence type="ECO:0000313" key="2">
    <source>
        <dbReference type="Proteomes" id="UP000280395"/>
    </source>
</evidence>
<sequence length="221" mass="24233">MQTDQVILVTHRHVGRGKQRAVFVFVQQQVEGFDVQLRVARHVRQVGMDLPKHQNGLPGGAPFGDHRQQVEGHVGVATEAQRARPLVVTRDQLRHQIQAMGVDIAGGVAVIAADVVLLGRRTVEQAARLHEELLDADVGRQLVAAQCGEKFKLRVVTEGAFQKRLEKPRLQTLTGCGASQGQGGVDRQPSLWQLADALVQRVDEPIGLAQPQRHAEMDMLG</sequence>
<comment type="caution">
    <text evidence="1">The sequence shown here is derived from an EMBL/GenBank/DDBJ whole genome shotgun (WGS) entry which is preliminary data.</text>
</comment>
<dbReference type="EMBL" id="RBUA01001521">
    <property type="protein sequence ID" value="RMU41665.1"/>
    <property type="molecule type" value="Genomic_DNA"/>
</dbReference>
<gene>
    <name evidence="1" type="ORF">ALP29_200310</name>
</gene>
<proteinExistence type="predicted"/>
<dbReference type="Proteomes" id="UP000280395">
    <property type="component" value="Unassembled WGS sequence"/>
</dbReference>
<organism evidence="1 2">
    <name type="scientific">Pseudomonas syringae pv. avii</name>
    <dbReference type="NCBI Taxonomy" id="663959"/>
    <lineage>
        <taxon>Bacteria</taxon>
        <taxon>Pseudomonadati</taxon>
        <taxon>Pseudomonadota</taxon>
        <taxon>Gammaproteobacteria</taxon>
        <taxon>Pseudomonadales</taxon>
        <taxon>Pseudomonadaceae</taxon>
        <taxon>Pseudomonas</taxon>
        <taxon>Pseudomonas syringae</taxon>
    </lineage>
</organism>